<dbReference type="GO" id="GO:0004252">
    <property type="term" value="F:serine-type endopeptidase activity"/>
    <property type="evidence" value="ECO:0007669"/>
    <property type="project" value="InterPro"/>
</dbReference>
<dbReference type="EC" id="3.4.21.-" evidence="6"/>
<keyword evidence="9" id="KW-1185">Reference proteome</keyword>
<dbReference type="InterPro" id="IPR050966">
    <property type="entry name" value="Glutamyl_endopeptidase"/>
</dbReference>
<evidence type="ECO:0000313" key="9">
    <source>
        <dbReference type="Proteomes" id="UP001378188"/>
    </source>
</evidence>
<evidence type="ECO:0000256" key="5">
    <source>
        <dbReference type="ARBA" id="ARBA00022825"/>
    </source>
</evidence>
<proteinExistence type="inferred from homology"/>
<comment type="similarity">
    <text evidence="1 6">Belongs to the peptidase S1B family.</text>
</comment>
<dbReference type="AlphaFoldDB" id="A0AAW9REU9"/>
<accession>A0AAW9REU9</accession>
<keyword evidence="4 6" id="KW-0378">Hydrolase</keyword>
<evidence type="ECO:0000313" key="8">
    <source>
        <dbReference type="EMBL" id="MEJ8572157.1"/>
    </source>
</evidence>
<organism evidence="8 9">
    <name type="scientific">Microbaculum marinum</name>
    <dbReference type="NCBI Taxonomy" id="1764581"/>
    <lineage>
        <taxon>Bacteria</taxon>
        <taxon>Pseudomonadati</taxon>
        <taxon>Pseudomonadota</taxon>
        <taxon>Alphaproteobacteria</taxon>
        <taxon>Hyphomicrobiales</taxon>
        <taxon>Tepidamorphaceae</taxon>
        <taxon>Microbaculum</taxon>
    </lineage>
</organism>
<evidence type="ECO:0000256" key="2">
    <source>
        <dbReference type="ARBA" id="ARBA00022670"/>
    </source>
</evidence>
<keyword evidence="5 6" id="KW-0720">Serine protease</keyword>
<protein>
    <recommendedName>
        <fullName evidence="6">Serine protease</fullName>
        <ecNumber evidence="6">3.4.21.-</ecNumber>
    </recommendedName>
</protein>
<dbReference type="InterPro" id="IPR043504">
    <property type="entry name" value="Peptidase_S1_PA_chymotrypsin"/>
</dbReference>
<dbReference type="InterPro" id="IPR009003">
    <property type="entry name" value="Peptidase_S1_PA"/>
</dbReference>
<dbReference type="Gene3D" id="2.40.10.10">
    <property type="entry name" value="Trypsin-like serine proteases"/>
    <property type="match status" value="2"/>
</dbReference>
<feature type="region of interest" description="Disordered" evidence="7">
    <location>
        <begin position="36"/>
        <end position="60"/>
    </location>
</feature>
<dbReference type="PANTHER" id="PTHR15462">
    <property type="entry name" value="SERINE PROTEASE"/>
    <property type="match status" value="1"/>
</dbReference>
<keyword evidence="2 6" id="KW-0645">Protease</keyword>
<dbReference type="PRINTS" id="PR00839">
    <property type="entry name" value="V8PROTEASE"/>
</dbReference>
<reference evidence="8 9" key="1">
    <citation type="submission" date="2024-02" db="EMBL/GenBank/DDBJ databases">
        <title>Genome analysis and characterization of Microbaculum marinisediminis sp. nov., isolated from marine sediment.</title>
        <authorList>
            <person name="Du Z.-J."/>
            <person name="Ye Y.-Q."/>
            <person name="Zhang Z.-R."/>
            <person name="Yuan S.-M."/>
            <person name="Zhang X.-Y."/>
        </authorList>
    </citation>
    <scope>NUCLEOTIDE SEQUENCE [LARGE SCALE GENOMIC DNA]</scope>
    <source>
        <strain evidence="8 9">SDUM1044001</strain>
    </source>
</reference>
<evidence type="ECO:0000256" key="4">
    <source>
        <dbReference type="ARBA" id="ARBA00022801"/>
    </source>
</evidence>
<dbReference type="SUPFAM" id="SSF50494">
    <property type="entry name" value="Trypsin-like serine proteases"/>
    <property type="match status" value="1"/>
</dbReference>
<dbReference type="InterPro" id="IPR008256">
    <property type="entry name" value="Peptidase_S1B"/>
</dbReference>
<evidence type="ECO:0000256" key="6">
    <source>
        <dbReference type="RuleBase" id="RU004296"/>
    </source>
</evidence>
<dbReference type="InterPro" id="IPR018114">
    <property type="entry name" value="TRYPSIN_HIS"/>
</dbReference>
<feature type="signal peptide" evidence="6">
    <location>
        <begin position="1"/>
        <end position="28"/>
    </location>
</feature>
<dbReference type="Proteomes" id="UP001378188">
    <property type="component" value="Unassembled WGS sequence"/>
</dbReference>
<comment type="caution">
    <text evidence="8">The sequence shown here is derived from an EMBL/GenBank/DDBJ whole genome shotgun (WGS) entry which is preliminary data.</text>
</comment>
<gene>
    <name evidence="8" type="ORF">V3328_11775</name>
</gene>
<evidence type="ECO:0000256" key="1">
    <source>
        <dbReference type="ARBA" id="ARBA00008764"/>
    </source>
</evidence>
<keyword evidence="3 6" id="KW-0732">Signal</keyword>
<feature type="chain" id="PRO_5043108687" description="Serine protease" evidence="6">
    <location>
        <begin position="29"/>
        <end position="401"/>
    </location>
</feature>
<sequence length="401" mass="42121">MSRFLRTLAYTCLLASGGALLGSHSADAQSAGFKSAVGAPGHKLESTAAGEPSDTVRSPMPLVDPSVFEGTAAKAPGLPMDGAAGASNAPDASSPEAYGGSSAVYTTARVAVTSLGNSKNVKMTPVTSAPYRATGKIYARWGNDWYVCTASLVGKSVLITAAHCVFFYGEGANGWADEVQWIPANYSANRNKGPYGLYKAKDLIVPTPYVEGTDTCHPSAPGVVCNNDIAAIVLNKRKKKFAGNIVGWYGYGWNGYSYNNSEFLNNMNVVQVTQLGYPLAFDGGYQMQRTDSVGWFIKDGQLKGTQIGSAQTGGSSGGPWMANFGTVPDVNPNGASLGNQAAPNTVIGVTSYGSTQVGYNYQGASYFGTNKEYPKNNYGGYGAGNIGAVMEFTCKKYKKYC</sequence>
<dbReference type="GO" id="GO:0006508">
    <property type="term" value="P:proteolysis"/>
    <property type="evidence" value="ECO:0007669"/>
    <property type="project" value="UniProtKB-KW"/>
</dbReference>
<name>A0AAW9REU9_9HYPH</name>
<evidence type="ECO:0000256" key="3">
    <source>
        <dbReference type="ARBA" id="ARBA00022729"/>
    </source>
</evidence>
<dbReference type="EMBL" id="JAZHOF010000004">
    <property type="protein sequence ID" value="MEJ8572157.1"/>
    <property type="molecule type" value="Genomic_DNA"/>
</dbReference>
<dbReference type="PROSITE" id="PS00134">
    <property type="entry name" value="TRYPSIN_HIS"/>
    <property type="match status" value="1"/>
</dbReference>
<evidence type="ECO:0000256" key="7">
    <source>
        <dbReference type="SAM" id="MobiDB-lite"/>
    </source>
</evidence>
<dbReference type="RefSeq" id="WP_340329852.1">
    <property type="nucleotide sequence ID" value="NZ_JAZHOF010000004.1"/>
</dbReference>